<reference evidence="1 2" key="1">
    <citation type="submission" date="2020-11" db="EMBL/GenBank/DDBJ databases">
        <title>Streptomyces spirodelae sp. nov., isolated from duckweed.</title>
        <authorList>
            <person name="Saimee Y."/>
            <person name="Duangmal K."/>
        </authorList>
    </citation>
    <scope>NUCLEOTIDE SEQUENCE [LARGE SCALE GENOMIC DNA]</scope>
    <source>
        <strain evidence="1 2">S16-07</strain>
    </source>
</reference>
<evidence type="ECO:0008006" key="3">
    <source>
        <dbReference type="Google" id="ProtNLM"/>
    </source>
</evidence>
<comment type="caution">
    <text evidence="1">The sequence shown here is derived from an EMBL/GenBank/DDBJ whole genome shotgun (WGS) entry which is preliminary data.</text>
</comment>
<evidence type="ECO:0000313" key="2">
    <source>
        <dbReference type="Proteomes" id="UP001519064"/>
    </source>
</evidence>
<evidence type="ECO:0000313" key="1">
    <source>
        <dbReference type="EMBL" id="MBO8194530.1"/>
    </source>
</evidence>
<dbReference type="SUPFAM" id="SSF56349">
    <property type="entry name" value="DNA breaking-rejoining enzymes"/>
    <property type="match status" value="1"/>
</dbReference>
<sequence length="83" mass="9428">MDAIREQYKRVQERFGGACGWLFPKVSGNPDGKYPMPYGTVDTRFDAWLKWIRLIDFNGHAAAVSRHQFRHALGTRLGHAGVP</sequence>
<proteinExistence type="predicted"/>
<protein>
    <recommendedName>
        <fullName evidence="3">Tyr recombinase domain-containing protein</fullName>
    </recommendedName>
</protein>
<dbReference type="RefSeq" id="WP_209241629.1">
    <property type="nucleotide sequence ID" value="NZ_JADKMA010000132.1"/>
</dbReference>
<dbReference type="Proteomes" id="UP001519064">
    <property type="component" value="Unassembled WGS sequence"/>
</dbReference>
<keyword evidence="2" id="KW-1185">Reference proteome</keyword>
<dbReference type="EMBL" id="JADKMA010000132">
    <property type="protein sequence ID" value="MBO8194530.1"/>
    <property type="molecule type" value="Genomic_DNA"/>
</dbReference>
<accession>A0ABS3XGQ5</accession>
<dbReference type="InterPro" id="IPR011010">
    <property type="entry name" value="DNA_brk_join_enz"/>
</dbReference>
<gene>
    <name evidence="1" type="ORF">ITI46_23140</name>
</gene>
<organism evidence="1 2">
    <name type="scientific">Streptomyces oryzae</name>
    <dbReference type="NCBI Taxonomy" id="1434886"/>
    <lineage>
        <taxon>Bacteria</taxon>
        <taxon>Bacillati</taxon>
        <taxon>Actinomycetota</taxon>
        <taxon>Actinomycetes</taxon>
        <taxon>Kitasatosporales</taxon>
        <taxon>Streptomycetaceae</taxon>
        <taxon>Streptomyces</taxon>
    </lineage>
</organism>
<name>A0ABS3XGQ5_9ACTN</name>